<evidence type="ECO:0000313" key="3">
    <source>
        <dbReference type="EMBL" id="QQL45525.1"/>
    </source>
</evidence>
<organism evidence="3 4">
    <name type="scientific">Sulfuriroseicoccus oceanibius</name>
    <dbReference type="NCBI Taxonomy" id="2707525"/>
    <lineage>
        <taxon>Bacteria</taxon>
        <taxon>Pseudomonadati</taxon>
        <taxon>Verrucomicrobiota</taxon>
        <taxon>Verrucomicrobiia</taxon>
        <taxon>Verrucomicrobiales</taxon>
        <taxon>Verrucomicrobiaceae</taxon>
        <taxon>Sulfuriroseicoccus</taxon>
    </lineage>
</organism>
<dbReference type="AlphaFoldDB" id="A0A6B3LB80"/>
<dbReference type="RefSeq" id="WP_164363105.1">
    <property type="nucleotide sequence ID" value="NZ_CP066776.1"/>
</dbReference>
<keyword evidence="2" id="KW-0732">Signal</keyword>
<sequence>MITKAALRLSAVLLCVSSVISAPTASRTWTSSQGTQIAAVAHGIDAGDVILESATGDLLRVPLEKLSPADQQFLEQHFKGAPAQAPGEASNSTPTQQPKGTFIDEIPAGEMTYLVAYVPGSALPDTKLPTVCYITQTTAQTKHLKRLARGAEIAGWPVVMNTEAKGSLMKSAAPDLAESWLASMEENLPVDPERLFGAGYGSGMDALMLLHKKIGRFQGYISFCGELNGSGGAVPVSYCSVGINTAGRKSVSKGFDKKAPKGSLLRLTDAGRKNGNPDDYEDAFVFMAAHYYSNEGVSRSAEVRGFVDRALSKVESLAPDNTERAILWLHWLRPVRMTEAQKARFKSQWTACENEETQRYIEGLDLMQRFATRELADAGPSTDEESRNKLQKKIDRLTEQLEDTAWVGVLNAFE</sequence>
<evidence type="ECO:0000313" key="4">
    <source>
        <dbReference type="Proteomes" id="UP000475117"/>
    </source>
</evidence>
<feature type="signal peptide" evidence="2">
    <location>
        <begin position="1"/>
        <end position="21"/>
    </location>
</feature>
<name>A0A6B3LB80_9BACT</name>
<accession>A0A6B3LB80</accession>
<gene>
    <name evidence="3" type="ORF">G3M56_002740</name>
</gene>
<protein>
    <recommendedName>
        <fullName evidence="5">SLA1 homology domain-containing protein</fullName>
    </recommendedName>
</protein>
<dbReference type="EMBL" id="CP066776">
    <property type="protein sequence ID" value="QQL45525.1"/>
    <property type="molecule type" value="Genomic_DNA"/>
</dbReference>
<feature type="region of interest" description="Disordered" evidence="1">
    <location>
        <begin position="79"/>
        <end position="99"/>
    </location>
</feature>
<proteinExistence type="predicted"/>
<feature type="chain" id="PRO_5035277686" description="SLA1 homology domain-containing protein" evidence="2">
    <location>
        <begin position="22"/>
        <end position="414"/>
    </location>
</feature>
<dbReference type="Proteomes" id="UP000475117">
    <property type="component" value="Chromosome"/>
</dbReference>
<feature type="compositionally biased region" description="Polar residues" evidence="1">
    <location>
        <begin position="89"/>
        <end position="99"/>
    </location>
</feature>
<evidence type="ECO:0000256" key="2">
    <source>
        <dbReference type="SAM" id="SignalP"/>
    </source>
</evidence>
<reference evidence="3 4" key="1">
    <citation type="submission" date="2020-12" db="EMBL/GenBank/DDBJ databases">
        <title>Sulforoseuscoccus oceanibium gen. nov., sp. nov., a representative of the phylum Verrucomicrobia with special cytoplasmic membrane, and proposal of Sulforoseuscoccusaceae fam. nov.</title>
        <authorList>
            <person name="Xi F."/>
        </authorList>
    </citation>
    <scope>NUCLEOTIDE SEQUENCE [LARGE SCALE GENOMIC DNA]</scope>
    <source>
        <strain evidence="3 4">T37</strain>
    </source>
</reference>
<evidence type="ECO:0008006" key="5">
    <source>
        <dbReference type="Google" id="ProtNLM"/>
    </source>
</evidence>
<dbReference type="KEGG" id="soa:G3M56_002740"/>
<evidence type="ECO:0000256" key="1">
    <source>
        <dbReference type="SAM" id="MobiDB-lite"/>
    </source>
</evidence>
<keyword evidence="4" id="KW-1185">Reference proteome</keyword>
<dbReference type="Gene3D" id="2.30.30.700">
    <property type="entry name" value="SLA1 homology domain 1"/>
    <property type="match status" value="1"/>
</dbReference>